<proteinExistence type="inferred from homology"/>
<dbReference type="GO" id="GO:0016616">
    <property type="term" value="F:oxidoreductase activity, acting on the CH-OH group of donors, NAD or NADP as acceptor"/>
    <property type="evidence" value="ECO:0007669"/>
    <property type="project" value="TreeGrafter"/>
</dbReference>
<dbReference type="InterPro" id="IPR050425">
    <property type="entry name" value="NAD(P)_dehydrat-like"/>
</dbReference>
<gene>
    <name evidence="3" type="ORF">GQ607_010161</name>
</gene>
<evidence type="ECO:0000256" key="2">
    <source>
        <dbReference type="ARBA" id="ARBA00023445"/>
    </source>
</evidence>
<dbReference type="PANTHER" id="PTHR10366">
    <property type="entry name" value="NAD DEPENDENT EPIMERASE/DEHYDRATASE"/>
    <property type="match status" value="1"/>
</dbReference>
<evidence type="ECO:0000313" key="3">
    <source>
        <dbReference type="EMBL" id="KAF0322498.1"/>
    </source>
</evidence>
<protein>
    <submittedName>
        <fullName evidence="3">Uncharacterized protein</fullName>
    </submittedName>
</protein>
<dbReference type="Gene3D" id="3.40.50.720">
    <property type="entry name" value="NAD(P)-binding Rossmann-like Domain"/>
    <property type="match status" value="1"/>
</dbReference>
<dbReference type="SUPFAM" id="SSF51735">
    <property type="entry name" value="NAD(P)-binding Rossmann-fold domains"/>
    <property type="match status" value="1"/>
</dbReference>
<dbReference type="PANTHER" id="PTHR10366:SF564">
    <property type="entry name" value="STEROL-4-ALPHA-CARBOXYLATE 3-DEHYDROGENASE, DECARBOXYLATING"/>
    <property type="match status" value="1"/>
</dbReference>
<evidence type="ECO:0000313" key="4">
    <source>
        <dbReference type="Proteomes" id="UP000434172"/>
    </source>
</evidence>
<evidence type="ECO:0000256" key="1">
    <source>
        <dbReference type="ARBA" id="ARBA00023002"/>
    </source>
</evidence>
<dbReference type="AlphaFoldDB" id="A0A8H3W728"/>
<comment type="similarity">
    <text evidence="2">Belongs to the NAD(P)-dependent epimerase/dehydratase family. Dihydroflavonol-4-reductase subfamily.</text>
</comment>
<reference evidence="3 4" key="1">
    <citation type="submission" date="2019-12" db="EMBL/GenBank/DDBJ databases">
        <title>A genome sequence resource for the geographically widespread anthracnose pathogen Colletotrichum asianum.</title>
        <authorList>
            <person name="Meng Y."/>
        </authorList>
    </citation>
    <scope>NUCLEOTIDE SEQUENCE [LARGE SCALE GENOMIC DNA]</scope>
    <source>
        <strain evidence="3 4">ICMP 18580</strain>
    </source>
</reference>
<keyword evidence="4" id="KW-1185">Reference proteome</keyword>
<dbReference type="InterPro" id="IPR036291">
    <property type="entry name" value="NAD(P)-bd_dom_sf"/>
</dbReference>
<dbReference type="OrthoDB" id="2735536at2759"/>
<dbReference type="Proteomes" id="UP000434172">
    <property type="component" value="Unassembled WGS sequence"/>
</dbReference>
<name>A0A8H3W728_9PEZI</name>
<sequence>MNISKGLWPNHTYDEKDWNPITLEQALQNPWFGYSARKTFAKKAAWRFIDNKSPGFILSTINPPLGSGPAVQELASLDALNTSIQFIGSFILGAGEKEIAPTTNPIFADVREVALAHVMAMEKKGAANQRFFITGGYCSNRQIIDIICRNFPQYKSGLPSKCTKGEG</sequence>
<comment type="caution">
    <text evidence="3">The sequence shown here is derived from an EMBL/GenBank/DDBJ whole genome shotgun (WGS) entry which is preliminary data.</text>
</comment>
<dbReference type="EMBL" id="WOWK01000060">
    <property type="protein sequence ID" value="KAF0322498.1"/>
    <property type="molecule type" value="Genomic_DNA"/>
</dbReference>
<organism evidence="3 4">
    <name type="scientific">Colletotrichum asianum</name>
    <dbReference type="NCBI Taxonomy" id="702518"/>
    <lineage>
        <taxon>Eukaryota</taxon>
        <taxon>Fungi</taxon>
        <taxon>Dikarya</taxon>
        <taxon>Ascomycota</taxon>
        <taxon>Pezizomycotina</taxon>
        <taxon>Sordariomycetes</taxon>
        <taxon>Hypocreomycetidae</taxon>
        <taxon>Glomerellales</taxon>
        <taxon>Glomerellaceae</taxon>
        <taxon>Colletotrichum</taxon>
        <taxon>Colletotrichum gloeosporioides species complex</taxon>
    </lineage>
</organism>
<accession>A0A8H3W728</accession>
<keyword evidence="1" id="KW-0560">Oxidoreductase</keyword>